<dbReference type="AlphaFoldDB" id="A0A0F2TMP2"/>
<name>A0A0F2TMP2_STRR3</name>
<protein>
    <recommendedName>
        <fullName evidence="4">Spore-associated protein A</fullName>
    </recommendedName>
</protein>
<feature type="chain" id="PRO_5002459900" description="Spore-associated protein A" evidence="1">
    <location>
        <begin position="38"/>
        <end position="161"/>
    </location>
</feature>
<evidence type="ECO:0008006" key="4">
    <source>
        <dbReference type="Google" id="ProtNLM"/>
    </source>
</evidence>
<dbReference type="PATRIC" id="fig|359131.3.peg.6247"/>
<evidence type="ECO:0000256" key="1">
    <source>
        <dbReference type="SAM" id="SignalP"/>
    </source>
</evidence>
<dbReference type="OrthoDB" id="9923019at2"/>
<accession>A0A0F2TMP2</accession>
<dbReference type="InterPro" id="IPR006311">
    <property type="entry name" value="TAT_signal"/>
</dbReference>
<sequence>MATTSPRTPITRRIAKCLAAAALAGTSLIATTPAAHAQNISGGGCRVDQSGNLSYAYVGFGISLADCAFNGGPNAGAMTMRVYVSGNASTDLRLYAAVATVSGGSVTDRYTNGGFLIPQGPIGAYIDMSGYCGYGTTMVVDAYVTESGNRYGSVQSPRFTC</sequence>
<keyword evidence="1" id="KW-0732">Signal</keyword>
<reference evidence="2 3" key="1">
    <citation type="submission" date="2015-02" db="EMBL/GenBank/DDBJ databases">
        <authorList>
            <person name="Ju K.-S."/>
            <person name="Doroghazi J.R."/>
            <person name="Metcalf W."/>
        </authorList>
    </citation>
    <scope>NUCLEOTIDE SEQUENCE [LARGE SCALE GENOMIC DNA]</scope>
    <source>
        <strain evidence="2 3">ATCC 31215</strain>
    </source>
</reference>
<keyword evidence="3" id="KW-1185">Reference proteome</keyword>
<feature type="signal peptide" evidence="1">
    <location>
        <begin position="1"/>
        <end position="37"/>
    </location>
</feature>
<evidence type="ECO:0000313" key="3">
    <source>
        <dbReference type="Proteomes" id="UP000033699"/>
    </source>
</evidence>
<organism evidence="2 3">
    <name type="scientific">Streptomyces rubellomurinus (strain ATCC 31215)</name>
    <dbReference type="NCBI Taxonomy" id="359131"/>
    <lineage>
        <taxon>Bacteria</taxon>
        <taxon>Bacillati</taxon>
        <taxon>Actinomycetota</taxon>
        <taxon>Actinomycetes</taxon>
        <taxon>Kitasatosporales</taxon>
        <taxon>Streptomycetaceae</taxon>
        <taxon>Streptomyces</taxon>
    </lineage>
</organism>
<dbReference type="RefSeq" id="WP_045692946.1">
    <property type="nucleotide sequence ID" value="NZ_JZKH01000007.1"/>
</dbReference>
<gene>
    <name evidence="2" type="ORF">VM95_05805</name>
</gene>
<dbReference type="EMBL" id="JZKH01000007">
    <property type="protein sequence ID" value="KJS62992.1"/>
    <property type="molecule type" value="Genomic_DNA"/>
</dbReference>
<dbReference type="PROSITE" id="PS51318">
    <property type="entry name" value="TAT"/>
    <property type="match status" value="1"/>
</dbReference>
<proteinExistence type="predicted"/>
<evidence type="ECO:0000313" key="2">
    <source>
        <dbReference type="EMBL" id="KJS62992.1"/>
    </source>
</evidence>
<comment type="caution">
    <text evidence="2">The sequence shown here is derived from an EMBL/GenBank/DDBJ whole genome shotgun (WGS) entry which is preliminary data.</text>
</comment>
<dbReference type="Proteomes" id="UP000033699">
    <property type="component" value="Unassembled WGS sequence"/>
</dbReference>